<evidence type="ECO:0000256" key="3">
    <source>
        <dbReference type="SAM" id="SignalP"/>
    </source>
</evidence>
<feature type="signal peptide" evidence="3">
    <location>
        <begin position="1"/>
        <end position="21"/>
    </location>
</feature>
<accession>A0ABS5YWS4</accession>
<name>A0ABS5YWS4_9ACTN</name>
<keyword evidence="1" id="KW-0326">Glycosidase</keyword>
<keyword evidence="6" id="KW-1185">Reference proteome</keyword>
<dbReference type="Gene3D" id="2.60.40.10">
    <property type="entry name" value="Immunoglobulins"/>
    <property type="match status" value="1"/>
</dbReference>
<dbReference type="InterPro" id="IPR013783">
    <property type="entry name" value="Ig-like_fold"/>
</dbReference>
<reference evidence="5 6" key="1">
    <citation type="submission" date="2021-06" db="EMBL/GenBank/DDBJ databases">
        <title>Actinoplanes lichenicola sp. nov., and Actinoplanes ovalisporus sp. nov., isolated from lichen in Thailand.</title>
        <authorList>
            <person name="Saeng-In P."/>
            <person name="Kanchanasin P."/>
            <person name="Yuki M."/>
            <person name="Kudo T."/>
            <person name="Ohkuma M."/>
            <person name="Phongsopitanun W."/>
            <person name="Tanasupawat S."/>
        </authorList>
    </citation>
    <scope>NUCLEOTIDE SEQUENCE [LARGE SCALE GENOMIC DNA]</scope>
    <source>
        <strain evidence="5 6">NBRC 110975</strain>
    </source>
</reference>
<evidence type="ECO:0000256" key="2">
    <source>
        <dbReference type="ARBA" id="ARBA00023326"/>
    </source>
</evidence>
<dbReference type="SUPFAM" id="SSF49265">
    <property type="entry name" value="Fibronectin type III"/>
    <property type="match status" value="1"/>
</dbReference>
<evidence type="ECO:0000256" key="1">
    <source>
        <dbReference type="ARBA" id="ARBA00023295"/>
    </source>
</evidence>
<gene>
    <name evidence="5" type="ORF">KOI35_23895</name>
</gene>
<dbReference type="Pfam" id="PF00041">
    <property type="entry name" value="fn3"/>
    <property type="match status" value="1"/>
</dbReference>
<dbReference type="PROSITE" id="PS51257">
    <property type="entry name" value="PROKAR_LIPOPROTEIN"/>
    <property type="match status" value="1"/>
</dbReference>
<proteinExistence type="predicted"/>
<protein>
    <submittedName>
        <fullName evidence="5">Fibronectin type III domain-containing protein</fullName>
    </submittedName>
</protein>
<keyword evidence="3" id="KW-0732">Signal</keyword>
<evidence type="ECO:0000313" key="5">
    <source>
        <dbReference type="EMBL" id="MBU2666555.1"/>
    </source>
</evidence>
<evidence type="ECO:0000313" key="6">
    <source>
        <dbReference type="Proteomes" id="UP001519654"/>
    </source>
</evidence>
<comment type="caution">
    <text evidence="5">The sequence shown here is derived from an EMBL/GenBank/DDBJ whole genome shotgun (WGS) entry which is preliminary data.</text>
</comment>
<keyword evidence="2" id="KW-0624">Polysaccharide degradation</keyword>
<sequence length="190" mass="19675">MRRRLGLVVLAPLLLTGCSKAASPTATPSPSGPAWIVLASGSATPSPAPLYASGSVAPFPTGYLPLPTTSPTPRPTGSYGCPPVKNNIINGASATASTTSGTVTWYNPATSDIVEYRITAISQDAKVGLQRDIGWTVVTPGATCGYMTATIVGLDRKTRYMFSVDAVTTRSDSDATYDKTVARSQVVTTS</sequence>
<dbReference type="RefSeq" id="WP_215790207.1">
    <property type="nucleotide sequence ID" value="NZ_JAHKKG010000007.1"/>
</dbReference>
<feature type="chain" id="PRO_5045678645" evidence="3">
    <location>
        <begin position="22"/>
        <end position="190"/>
    </location>
</feature>
<keyword evidence="2" id="KW-0119">Carbohydrate metabolism</keyword>
<organism evidence="5 6">
    <name type="scientific">Paractinoplanes bogorensis</name>
    <dbReference type="NCBI Taxonomy" id="1610840"/>
    <lineage>
        <taxon>Bacteria</taxon>
        <taxon>Bacillati</taxon>
        <taxon>Actinomycetota</taxon>
        <taxon>Actinomycetes</taxon>
        <taxon>Micromonosporales</taxon>
        <taxon>Micromonosporaceae</taxon>
        <taxon>Paractinoplanes</taxon>
    </lineage>
</organism>
<dbReference type="InterPro" id="IPR036116">
    <property type="entry name" value="FN3_sf"/>
</dbReference>
<dbReference type="EMBL" id="JAHKKG010000007">
    <property type="protein sequence ID" value="MBU2666555.1"/>
    <property type="molecule type" value="Genomic_DNA"/>
</dbReference>
<dbReference type="InterPro" id="IPR003961">
    <property type="entry name" value="FN3_dom"/>
</dbReference>
<keyword evidence="1" id="KW-0378">Hydrolase</keyword>
<dbReference type="Proteomes" id="UP001519654">
    <property type="component" value="Unassembled WGS sequence"/>
</dbReference>
<evidence type="ECO:0000259" key="4">
    <source>
        <dbReference type="Pfam" id="PF00041"/>
    </source>
</evidence>
<feature type="domain" description="Fibronectin type-III" evidence="4">
    <location>
        <begin position="95"/>
        <end position="173"/>
    </location>
</feature>